<evidence type="ECO:0000313" key="4">
    <source>
        <dbReference type="Proteomes" id="UP000318370"/>
    </source>
</evidence>
<accession>A0A564KUK0</accession>
<dbReference type="AlphaFoldDB" id="A0A564KUK0"/>
<dbReference type="EMBL" id="CABGHF010000014">
    <property type="protein sequence ID" value="VUS72957.1"/>
    <property type="molecule type" value="Genomic_DNA"/>
</dbReference>
<sequence>MESCLVAKRDGAPKNSIFSLALYARLSTLKNVGLNWSYHNSADKRGEFMSKTSVRIGAFEIDDAELHGEQQGERTLSIPCKSDPDLCMQLDAWDADTSVPAILDGEHSVLYRKHYDSQSDAWVMRLA</sequence>
<dbReference type="InterPro" id="IPR009950">
    <property type="entry name" value="DUF1480"/>
</dbReference>
<dbReference type="Proteomes" id="UP000318370">
    <property type="component" value="Unassembled WGS sequence"/>
</dbReference>
<evidence type="ECO:0000313" key="2">
    <source>
        <dbReference type="EMBL" id="VUS83016.1"/>
    </source>
</evidence>
<evidence type="ECO:0008006" key="5">
    <source>
        <dbReference type="Google" id="ProtNLM"/>
    </source>
</evidence>
<dbReference type="EMBL" id="CABGGS010000044">
    <property type="protein sequence ID" value="VUS83016.1"/>
    <property type="molecule type" value="Genomic_DNA"/>
</dbReference>
<evidence type="ECO:0000313" key="1">
    <source>
        <dbReference type="EMBL" id="VUS72957.1"/>
    </source>
</evidence>
<dbReference type="Proteomes" id="UP000317652">
    <property type="component" value="Unassembled WGS sequence"/>
</dbReference>
<organism evidence="1 4">
    <name type="scientific">Klebsiella spallanzanii</name>
    <dbReference type="NCBI Taxonomy" id="2587528"/>
    <lineage>
        <taxon>Bacteria</taxon>
        <taxon>Pseudomonadati</taxon>
        <taxon>Pseudomonadota</taxon>
        <taxon>Gammaproteobacteria</taxon>
        <taxon>Enterobacterales</taxon>
        <taxon>Enterobacteriaceae</taxon>
        <taxon>Klebsiella/Raoultella group</taxon>
        <taxon>Klebsiella</taxon>
    </lineage>
</organism>
<protein>
    <recommendedName>
        <fullName evidence="5">YebV family protein</fullName>
    </recommendedName>
</protein>
<keyword evidence="3" id="KW-1185">Reference proteome</keyword>
<dbReference type="Pfam" id="PF07351">
    <property type="entry name" value="DUF1480"/>
    <property type="match status" value="1"/>
</dbReference>
<evidence type="ECO:0000313" key="3">
    <source>
        <dbReference type="Proteomes" id="UP000317652"/>
    </source>
</evidence>
<gene>
    <name evidence="1" type="ORF">SB6408_05087</name>
    <name evidence="2" type="ORF">SB6411_03079</name>
</gene>
<name>A0A564KUK0_9ENTR</name>
<proteinExistence type="predicted"/>
<reference evidence="3 4" key="1">
    <citation type="submission" date="2019-07" db="EMBL/GenBank/DDBJ databases">
        <authorList>
            <person name="Brisse S."/>
            <person name="Rodrigues C."/>
            <person name="Thorpe H."/>
        </authorList>
    </citation>
    <scope>NUCLEOTIDE SEQUENCE [LARGE SCALE GENOMIC DNA]</scope>
    <source>
        <strain evidence="1">SB6408</strain>
        <strain evidence="2">SB6411</strain>
    </source>
</reference>